<evidence type="ECO:0000313" key="2">
    <source>
        <dbReference type="EMBL" id="QUN34411.1"/>
    </source>
</evidence>
<keyword evidence="3" id="KW-1185">Reference proteome</keyword>
<accession>A0AB74VD98</accession>
<dbReference type="Proteomes" id="UP000679373">
    <property type="component" value="Chromosome"/>
</dbReference>
<keyword evidence="1" id="KW-0812">Transmembrane</keyword>
<organism evidence="2 3">
    <name type="scientific">Clostridium beijerinckii</name>
    <name type="common">Clostridium MP</name>
    <dbReference type="NCBI Taxonomy" id="1520"/>
    <lineage>
        <taxon>Bacteria</taxon>
        <taxon>Bacillati</taxon>
        <taxon>Bacillota</taxon>
        <taxon>Clostridia</taxon>
        <taxon>Eubacteriales</taxon>
        <taxon>Clostridiaceae</taxon>
        <taxon>Clostridium</taxon>
    </lineage>
</organism>
<feature type="transmembrane region" description="Helical" evidence="1">
    <location>
        <begin position="20"/>
        <end position="43"/>
    </location>
</feature>
<protein>
    <submittedName>
        <fullName evidence="2">Uncharacterized protein</fullName>
    </submittedName>
</protein>
<keyword evidence="1" id="KW-0472">Membrane</keyword>
<reference evidence="2" key="1">
    <citation type="submission" date="2021-04" db="EMBL/GenBank/DDBJ databases">
        <title>Complete genome sequence of the type strain Clostridium beijerinckii NRRL B-598.</title>
        <authorList>
            <person name="Sedlar K."/>
            <person name="Branska B."/>
            <person name="Bezdicek M."/>
            <person name="Nykrynova M."/>
            <person name="Lengerova M."/>
            <person name="Skutkova H."/>
            <person name="Patakova P."/>
        </authorList>
    </citation>
    <scope>NUCLEOTIDE SEQUENCE</scope>
    <source>
        <strain evidence="2">DSM 791</strain>
    </source>
</reference>
<proteinExistence type="predicted"/>
<sequence length="53" mass="5998">MFDLDLKVFYFFYSHCKVLGSIFGFGAFEGAIMYISVIALAIVKVNEAKKVKK</sequence>
<dbReference type="GeneID" id="66347093"/>
<keyword evidence="1" id="KW-1133">Transmembrane helix</keyword>
<gene>
    <name evidence="2" type="ORF">KEC93_21180</name>
</gene>
<name>A0AB74VD98_CLOBE</name>
<evidence type="ECO:0000313" key="3">
    <source>
        <dbReference type="Proteomes" id="UP000679373"/>
    </source>
</evidence>
<evidence type="ECO:0000256" key="1">
    <source>
        <dbReference type="SAM" id="Phobius"/>
    </source>
</evidence>
<dbReference type="EMBL" id="CP073653">
    <property type="protein sequence ID" value="QUN34411.1"/>
    <property type="molecule type" value="Genomic_DNA"/>
</dbReference>
<dbReference type="AlphaFoldDB" id="A0AB74VD98"/>
<dbReference type="RefSeq" id="WP_172462684.1">
    <property type="nucleotide sequence ID" value="NZ_BKAK01000058.1"/>
</dbReference>